<gene>
    <name evidence="1" type="ORF">TRIP_B250041</name>
</gene>
<evidence type="ECO:0000313" key="1">
    <source>
        <dbReference type="EMBL" id="VBB42924.1"/>
    </source>
</evidence>
<dbReference type="AlphaFoldDB" id="A0A653A4I7"/>
<reference evidence="1" key="1">
    <citation type="submission" date="2018-07" db="EMBL/GenBank/DDBJ databases">
        <authorList>
            <consortium name="Genoscope - CEA"/>
            <person name="William W."/>
        </authorList>
    </citation>
    <scope>NUCLEOTIDE SEQUENCE</scope>
    <source>
        <strain evidence="1">IK1</strain>
    </source>
</reference>
<sequence length="91" mass="10326">MDAAKEQLPTKKHSLIWIPIDLITSLMSESVDFLSVLLKHHRFVKVQGFWTKTSEGKERTLVLTTNPPMKPIREEAIRIGLTASLRNLCGI</sequence>
<organism evidence="1">
    <name type="scientific">Uncultured Desulfatiglans sp</name>
    <dbReference type="NCBI Taxonomy" id="1748965"/>
    <lineage>
        <taxon>Bacteria</taxon>
        <taxon>Pseudomonadati</taxon>
        <taxon>Thermodesulfobacteriota</taxon>
        <taxon>Desulfobacteria</taxon>
        <taxon>Desulfatiglandales</taxon>
        <taxon>Desulfatiglandaceae</taxon>
        <taxon>Desulfatiglans</taxon>
        <taxon>environmental samples</taxon>
    </lineage>
</organism>
<dbReference type="EMBL" id="UPXX01000018">
    <property type="protein sequence ID" value="VBB42924.1"/>
    <property type="molecule type" value="Genomic_DNA"/>
</dbReference>
<protein>
    <submittedName>
        <fullName evidence="1">Uncharacterized protein</fullName>
    </submittedName>
</protein>
<accession>A0A653A4I7</accession>
<name>A0A653A4I7_UNCDX</name>
<proteinExistence type="predicted"/>